<dbReference type="AlphaFoldDB" id="A0A9N8ZB04"/>
<keyword evidence="2" id="KW-1185">Reference proteome</keyword>
<evidence type="ECO:0000313" key="1">
    <source>
        <dbReference type="EMBL" id="CAG8486351.1"/>
    </source>
</evidence>
<dbReference type="EMBL" id="CAJVPI010000131">
    <property type="protein sequence ID" value="CAG8486351.1"/>
    <property type="molecule type" value="Genomic_DNA"/>
</dbReference>
<dbReference type="Proteomes" id="UP000789739">
    <property type="component" value="Unassembled WGS sequence"/>
</dbReference>
<proteinExistence type="predicted"/>
<name>A0A9N8ZB04_9GLOM</name>
<organism evidence="1 2">
    <name type="scientific">Paraglomus brasilianum</name>
    <dbReference type="NCBI Taxonomy" id="144538"/>
    <lineage>
        <taxon>Eukaryota</taxon>
        <taxon>Fungi</taxon>
        <taxon>Fungi incertae sedis</taxon>
        <taxon>Mucoromycota</taxon>
        <taxon>Glomeromycotina</taxon>
        <taxon>Glomeromycetes</taxon>
        <taxon>Paraglomerales</taxon>
        <taxon>Paraglomeraceae</taxon>
        <taxon>Paraglomus</taxon>
    </lineage>
</organism>
<gene>
    <name evidence="1" type="ORF">PBRASI_LOCUS1852</name>
</gene>
<protein>
    <submittedName>
        <fullName evidence="1">11109_t:CDS:1</fullName>
    </submittedName>
</protein>
<dbReference type="OrthoDB" id="2326117at2759"/>
<reference evidence="1" key="1">
    <citation type="submission" date="2021-06" db="EMBL/GenBank/DDBJ databases">
        <authorList>
            <person name="Kallberg Y."/>
            <person name="Tangrot J."/>
            <person name="Rosling A."/>
        </authorList>
    </citation>
    <scope>NUCLEOTIDE SEQUENCE</scope>
    <source>
        <strain evidence="1">BR232B</strain>
    </source>
</reference>
<evidence type="ECO:0000313" key="2">
    <source>
        <dbReference type="Proteomes" id="UP000789739"/>
    </source>
</evidence>
<sequence>MVPFECWDNCAESVPWRTKEKPKTPCRLVVPNVRSTEARIPENPFILVETIANKKDRKRVAHYLNRNIEGGDPSTCMCYMEIVKRYGFDHIIIIGECYAGILFLDCYGRVFEWDSMCNVLWSLGDYRNEATKESRTGRVRWVLEFDGTIVEFEDVKDDSSNKLTFDNPATKMIDIHPVAKEKKRI</sequence>
<accession>A0A9N8ZB04</accession>
<comment type="caution">
    <text evidence="1">The sequence shown here is derived from an EMBL/GenBank/DDBJ whole genome shotgun (WGS) entry which is preliminary data.</text>
</comment>